<keyword evidence="7 8" id="KW-0472">Membrane</keyword>
<dbReference type="OrthoDB" id="42657at2759"/>
<evidence type="ECO:0000256" key="6">
    <source>
        <dbReference type="ARBA" id="ARBA00023006"/>
    </source>
</evidence>
<organism evidence="9 10">
    <name type="scientific">Geotrichum candidum</name>
    <name type="common">Oospora lactis</name>
    <name type="synonym">Dipodascus geotrichum</name>
    <dbReference type="NCBI Taxonomy" id="1173061"/>
    <lineage>
        <taxon>Eukaryota</taxon>
        <taxon>Fungi</taxon>
        <taxon>Dikarya</taxon>
        <taxon>Ascomycota</taxon>
        <taxon>Saccharomycotina</taxon>
        <taxon>Dipodascomycetes</taxon>
        <taxon>Dipodascales</taxon>
        <taxon>Dipodascaceae</taxon>
        <taxon>Geotrichum</taxon>
    </lineage>
</organism>
<comment type="subcellular location">
    <subcellularLocation>
        <location evidence="1 8">Vacuole membrane</location>
        <topology evidence="1 8">Multi-pass membrane protein</topology>
    </subcellularLocation>
</comment>
<evidence type="ECO:0000313" key="9">
    <source>
        <dbReference type="EMBL" id="CDO57705.1"/>
    </source>
</evidence>
<dbReference type="GO" id="GO:0006914">
    <property type="term" value="P:autophagy"/>
    <property type="evidence" value="ECO:0007669"/>
    <property type="project" value="UniProtKB-KW"/>
</dbReference>
<feature type="transmembrane region" description="Helical" evidence="8">
    <location>
        <begin position="226"/>
        <end position="251"/>
    </location>
</feature>
<comment type="similarity">
    <text evidence="2 8">Belongs to the ATG22 family.</text>
</comment>
<evidence type="ECO:0000256" key="5">
    <source>
        <dbReference type="ARBA" id="ARBA00022989"/>
    </source>
</evidence>
<dbReference type="STRING" id="1173061.A0A0J9XJB1"/>
<feature type="transmembrane region" description="Helical" evidence="8">
    <location>
        <begin position="144"/>
        <end position="165"/>
    </location>
</feature>
<comment type="function">
    <text evidence="8">Vacuolar effluxer which mediate the efflux of amino acids resulting from autophagic degradation. The release of autophagic amino acids allows the maintenance of protein synthesis and viability during nitrogen starvation.</text>
</comment>
<dbReference type="SUPFAM" id="SSF103473">
    <property type="entry name" value="MFS general substrate transporter"/>
    <property type="match status" value="1"/>
</dbReference>
<evidence type="ECO:0000256" key="3">
    <source>
        <dbReference type="ARBA" id="ARBA00022448"/>
    </source>
</evidence>
<feature type="transmembrane region" description="Helical" evidence="8">
    <location>
        <begin position="263"/>
        <end position="285"/>
    </location>
</feature>
<keyword evidence="8" id="KW-0029">Amino-acid transport</keyword>
<evidence type="ECO:0000256" key="7">
    <source>
        <dbReference type="ARBA" id="ARBA00023136"/>
    </source>
</evidence>
<sequence>MSDTKRLDVETSIYVSNSDLEQSRTPEAAVNHNTPEPVDERRLWSTRKSLLIWLLLCYSTGPVSSMSRTYVPAAIQSAAHALGHQKGTTKPCLPKGGTCVVRFGGGEVDYNSYVLYIRAIFTAVEGVIAVILSGIADFSNNKKVFLIISILLFGAAALPFAGLTAKTYPTLMGLSALYGIMNAVSPVYEIMEGAYIPMFMRARAPAKGAVAEDVRRKQVLARGSSVSVLGLVIGNVGGITALLIGIIITYGRGSAAQDGYHNFLLAITIAGCITIAFATVSFFILPSTRGRPIPPGTNLVTLPFTRLYDLIKGIRRYPEAYKLCVGWVIWNVAYTNFLSIFGLLFRFELGLGNSDKEYTIYSFMTPFVACIGSLSWMYLYPRLTLHIKTWAYGFLFLSIFTIFWGCLGIGKHINVGFKHRAEFWVFEVVYVGSSSAMRSLNRALYSSLLPEGSEAQYFGLEIVLGVATGWIGTLVNATIQNRTGNLRYPMLPNVFLACIALGFYIWVDTDKGMRDAEKLVDEDGTSEVEEIQTYDATTTTKR</sequence>
<evidence type="ECO:0000256" key="4">
    <source>
        <dbReference type="ARBA" id="ARBA00022692"/>
    </source>
</evidence>
<accession>A0A0J9XJB1</accession>
<reference evidence="9" key="1">
    <citation type="submission" date="2014-03" db="EMBL/GenBank/DDBJ databases">
        <authorList>
            <person name="Casaregola S."/>
        </authorList>
    </citation>
    <scope>NUCLEOTIDE SEQUENCE [LARGE SCALE GENOMIC DNA]</scope>
    <source>
        <strain evidence="9">CLIB 918</strain>
    </source>
</reference>
<keyword evidence="5 8" id="KW-1133">Transmembrane helix</keyword>
<feature type="transmembrane region" description="Helical" evidence="8">
    <location>
        <begin position="113"/>
        <end position="132"/>
    </location>
</feature>
<keyword evidence="6 8" id="KW-0072">Autophagy</keyword>
<dbReference type="EMBL" id="CCBN010000024">
    <property type="protein sequence ID" value="CDO57705.1"/>
    <property type="molecule type" value="Genomic_DNA"/>
</dbReference>
<feature type="transmembrane region" description="Helical" evidence="8">
    <location>
        <begin position="50"/>
        <end position="67"/>
    </location>
</feature>
<name>A0A0J9XJB1_GEOCN</name>
<keyword evidence="8" id="KW-0926">Vacuole</keyword>
<evidence type="ECO:0000256" key="1">
    <source>
        <dbReference type="ARBA" id="ARBA00004128"/>
    </source>
</evidence>
<feature type="transmembrane region" description="Helical" evidence="8">
    <location>
        <begin position="457"/>
        <end position="478"/>
    </location>
</feature>
<dbReference type="GO" id="GO:0032974">
    <property type="term" value="P:amino acid transmembrane export from vacuole"/>
    <property type="evidence" value="ECO:0007669"/>
    <property type="project" value="TreeGrafter"/>
</dbReference>
<dbReference type="Proteomes" id="UP000242525">
    <property type="component" value="Unassembled WGS sequence"/>
</dbReference>
<evidence type="ECO:0000256" key="8">
    <source>
        <dbReference type="RuleBase" id="RU363073"/>
    </source>
</evidence>
<dbReference type="PANTHER" id="PTHR23519">
    <property type="entry name" value="AUTOPHAGY-RELATED PROTEIN 22"/>
    <property type="match status" value="1"/>
</dbReference>
<feature type="transmembrane region" description="Helical" evidence="8">
    <location>
        <begin position="490"/>
        <end position="507"/>
    </location>
</feature>
<feature type="transmembrane region" description="Helical" evidence="8">
    <location>
        <begin position="324"/>
        <end position="347"/>
    </location>
</feature>
<dbReference type="InterPro" id="IPR036259">
    <property type="entry name" value="MFS_trans_sf"/>
</dbReference>
<feature type="transmembrane region" description="Helical" evidence="8">
    <location>
        <begin position="171"/>
        <end position="191"/>
    </location>
</feature>
<dbReference type="InterPro" id="IPR024671">
    <property type="entry name" value="Atg22-like"/>
</dbReference>
<gene>
    <name evidence="9" type="ORF">BN980_GECA24s00835g</name>
</gene>
<evidence type="ECO:0000256" key="2">
    <source>
        <dbReference type="ARBA" id="ARBA00006978"/>
    </source>
</evidence>
<dbReference type="GO" id="GO:0005774">
    <property type="term" value="C:vacuolar membrane"/>
    <property type="evidence" value="ECO:0007669"/>
    <property type="project" value="UniProtKB-SubCell"/>
</dbReference>
<feature type="transmembrane region" description="Helical" evidence="8">
    <location>
        <begin position="359"/>
        <end position="379"/>
    </location>
</feature>
<keyword evidence="4 8" id="KW-0812">Transmembrane</keyword>
<keyword evidence="3 8" id="KW-0813">Transport</keyword>
<feature type="transmembrane region" description="Helical" evidence="8">
    <location>
        <begin position="391"/>
        <end position="410"/>
    </location>
</feature>
<evidence type="ECO:0000313" key="10">
    <source>
        <dbReference type="Proteomes" id="UP000242525"/>
    </source>
</evidence>
<keyword evidence="10" id="KW-1185">Reference proteome</keyword>
<protein>
    <recommendedName>
        <fullName evidence="8">Autophagy-related protein</fullName>
    </recommendedName>
</protein>
<dbReference type="Pfam" id="PF11700">
    <property type="entry name" value="ATG22"/>
    <property type="match status" value="1"/>
</dbReference>
<comment type="caution">
    <text evidence="9">The sequence shown here is derived from an EMBL/GenBank/DDBJ whole genome shotgun (WGS) entry which is preliminary data.</text>
</comment>
<dbReference type="AlphaFoldDB" id="A0A0J9XJB1"/>
<dbReference type="InterPro" id="IPR050495">
    <property type="entry name" value="ATG22/LtaA_families"/>
</dbReference>
<dbReference type="PANTHER" id="PTHR23519:SF2">
    <property type="entry name" value="AUTOPHAGY-RELATED PROTEIN 22"/>
    <property type="match status" value="1"/>
</dbReference>
<proteinExistence type="inferred from homology"/>